<dbReference type="AlphaFoldDB" id="F0W439"/>
<gene>
    <name evidence="3" type="primary">AlNc14C15G1722</name>
    <name evidence="3" type="ORF">ALNC14_019790</name>
</gene>
<dbReference type="SMART" id="SM00240">
    <property type="entry name" value="FHA"/>
    <property type="match status" value="1"/>
</dbReference>
<protein>
    <submittedName>
        <fullName evidence="3">AlNc14C15G1722 protein</fullName>
    </submittedName>
</protein>
<dbReference type="InterPro" id="IPR008984">
    <property type="entry name" value="SMAD_FHA_dom_sf"/>
</dbReference>
<dbReference type="PROSITE" id="PS50006">
    <property type="entry name" value="FHA_DOMAIN"/>
    <property type="match status" value="1"/>
</dbReference>
<feature type="compositionally biased region" description="Basic and acidic residues" evidence="1">
    <location>
        <begin position="428"/>
        <end position="454"/>
    </location>
</feature>
<proteinExistence type="predicted"/>
<sequence length="454" mass="50971">MTSPDCAQLTILRGPHAGVDVRYCFSVKQEGNAQRTNLSFIIGRHKSKSWLCLNDDLEVSTVHAEFRYESNLNSNSCIDREESWVLLDSKSTNGTRLNGHRIASGSSHRLHSQDLILVGKSLLRFIISNDCCLNANVAAKNSSFIVENSPIVKPEASDLYIEKIASEGENHDALKVIEPNIPDPSCAVCGINLSAMDFYSQNLHVNNCLDRRKSMAMTKVSSMKRKQLKSVQEKKVDAVLRDQTEEEEVAVALAISKSLTTLPAELDMNVSLLNGELRKIESDIVALLKKRTVIVKKLEKYRRQEIKSVNSNCKLAELGVSVNNYNNNVEDDLFPPLLCARRQQWNLMRVSNESEKQPVFSWWFRSTQIASDGMLGHTDDKKDRITCENESRNDESRPLNDPARSGVSIYNIDMSNKRDAGVTEPEMGSDHQPVKKSKLSSDGDQTYHETPEEV</sequence>
<evidence type="ECO:0000259" key="2">
    <source>
        <dbReference type="PROSITE" id="PS50006"/>
    </source>
</evidence>
<name>F0W439_9STRA</name>
<feature type="region of interest" description="Disordered" evidence="1">
    <location>
        <begin position="388"/>
        <end position="454"/>
    </location>
</feature>
<accession>F0W439</accession>
<dbReference type="CDD" id="cd00060">
    <property type="entry name" value="FHA"/>
    <property type="match status" value="1"/>
</dbReference>
<dbReference type="Gene3D" id="2.60.200.20">
    <property type="match status" value="1"/>
</dbReference>
<feature type="compositionally biased region" description="Basic and acidic residues" evidence="1">
    <location>
        <begin position="388"/>
        <end position="398"/>
    </location>
</feature>
<dbReference type="Pfam" id="PF00498">
    <property type="entry name" value="FHA"/>
    <property type="match status" value="1"/>
</dbReference>
<feature type="domain" description="FHA" evidence="2">
    <location>
        <begin position="40"/>
        <end position="102"/>
    </location>
</feature>
<dbReference type="HOGENOM" id="CLU_603282_0_0_1"/>
<organism evidence="3">
    <name type="scientific">Albugo laibachii Nc14</name>
    <dbReference type="NCBI Taxonomy" id="890382"/>
    <lineage>
        <taxon>Eukaryota</taxon>
        <taxon>Sar</taxon>
        <taxon>Stramenopiles</taxon>
        <taxon>Oomycota</taxon>
        <taxon>Peronosporomycetes</taxon>
        <taxon>Albuginales</taxon>
        <taxon>Albuginaceae</taxon>
        <taxon>Albugo</taxon>
    </lineage>
</organism>
<evidence type="ECO:0000256" key="1">
    <source>
        <dbReference type="SAM" id="MobiDB-lite"/>
    </source>
</evidence>
<dbReference type="EMBL" id="FR824060">
    <property type="protein sequence ID" value="CCA15836.1"/>
    <property type="molecule type" value="Genomic_DNA"/>
</dbReference>
<evidence type="ECO:0000313" key="3">
    <source>
        <dbReference type="EMBL" id="CCA15836.1"/>
    </source>
</evidence>
<dbReference type="SUPFAM" id="SSF49879">
    <property type="entry name" value="SMAD/FHA domain"/>
    <property type="match status" value="1"/>
</dbReference>
<dbReference type="InterPro" id="IPR000253">
    <property type="entry name" value="FHA_dom"/>
</dbReference>
<reference evidence="3" key="1">
    <citation type="journal article" date="2011" name="PLoS Biol.">
        <title>Gene gain and loss during evolution of obligate parasitism in the white rust pathogen of Arabidopsis thaliana.</title>
        <authorList>
            <person name="Kemen E."/>
            <person name="Gardiner A."/>
            <person name="Schultz-Larsen T."/>
            <person name="Kemen A.C."/>
            <person name="Balmuth A.L."/>
            <person name="Robert-Seilaniantz A."/>
            <person name="Bailey K."/>
            <person name="Holub E."/>
            <person name="Studholme D.J."/>
            <person name="Maclean D."/>
            <person name="Jones J.D."/>
        </authorList>
    </citation>
    <scope>NUCLEOTIDE SEQUENCE</scope>
</reference>
<reference evidence="3" key="2">
    <citation type="submission" date="2011-02" db="EMBL/GenBank/DDBJ databases">
        <authorList>
            <person name="MacLean D."/>
        </authorList>
    </citation>
    <scope>NUCLEOTIDE SEQUENCE</scope>
</reference>